<dbReference type="AlphaFoldDB" id="A0A1B3XMQ4"/>
<keyword evidence="3" id="KW-1185">Reference proteome</keyword>
<dbReference type="InterPro" id="IPR036514">
    <property type="entry name" value="SGNH_hydro_sf"/>
</dbReference>
<dbReference type="Gene3D" id="3.40.50.1110">
    <property type="entry name" value="SGNH hydrolase"/>
    <property type="match status" value="1"/>
</dbReference>
<dbReference type="SUPFAM" id="SSF52266">
    <property type="entry name" value="SGNH hydrolase"/>
    <property type="match status" value="1"/>
</dbReference>
<dbReference type="KEGG" id="bmur:ABE28_009050"/>
<proteinExistence type="predicted"/>
<feature type="compositionally biased region" description="Polar residues" evidence="1">
    <location>
        <begin position="8"/>
        <end position="18"/>
    </location>
</feature>
<feature type="region of interest" description="Disordered" evidence="1">
    <location>
        <begin position="1"/>
        <end position="20"/>
    </location>
</feature>
<dbReference type="Proteomes" id="UP000077926">
    <property type="component" value="Chromosome"/>
</dbReference>
<dbReference type="EMBL" id="CP017080">
    <property type="protein sequence ID" value="AOH54499.1"/>
    <property type="molecule type" value="Genomic_DNA"/>
</dbReference>
<organism evidence="2 3">
    <name type="scientific">Peribacillus muralis</name>
    <dbReference type="NCBI Taxonomy" id="264697"/>
    <lineage>
        <taxon>Bacteria</taxon>
        <taxon>Bacillati</taxon>
        <taxon>Bacillota</taxon>
        <taxon>Bacilli</taxon>
        <taxon>Bacillales</taxon>
        <taxon>Bacillaceae</taxon>
        <taxon>Peribacillus</taxon>
    </lineage>
</organism>
<evidence type="ECO:0008006" key="4">
    <source>
        <dbReference type="Google" id="ProtNLM"/>
    </source>
</evidence>
<evidence type="ECO:0000313" key="3">
    <source>
        <dbReference type="Proteomes" id="UP000077926"/>
    </source>
</evidence>
<sequence length="786" mass="84598">MKDVNVNFPPTASPSRSVTAGDVESLVTQVKADVEGQLSAVSEQLTGAVKKVNGVAPVNGNVSIPIPEVDTSKLATKTELGDIATIPQANVVAALKDKDDKIAGVTAQLADTATKTELSTSVAPKADKTYVDTEVGKKLDKTGTIAINQIDKNKGLIDETYLSDTLKAQMAGTTAIGPTPPNRSITLAKTTFAKTGKNLFNKNKVTPGSRVSNTTGELVADAAFDSSEHIPISPNTQYVKVGGYAYATYTSNGVFISGGLTTSFTTPANAATVRFSTTPALANTQQLELGTVPTAYEAFKEMIESKYVEKTPIMLSDIPPLSVGSLSFSKSGSNLFNKDDVVANSYISGTTGAVTATSGFTAGGFLPISPNTSYIIKVLRHIAYYDTNKTYISGVSGSPISNYQATTPANAAYMRFSWYTGDGATVDTQQVNKGTELLPYENFGLKIAKEYLELPGLSGEPDRKSILPPNIYGVVGKEVNIYFQNTLTVPQNDVQIDVTCSVGRQDERKWTCTPTIAGTYPLTITVYRNFNLVKQVTTNFIVKAATVGAGNKKVLIIGDSTVNDGRMTQRLLDLTASDPMKVSLLGTRGATSNKHEGRGGWTAAQYRTGDLYLGVANPFYNSAVSDFDFSYYMTNQGYASLDYVGICLGINDTFTYNNDTDLLNAIPTILGHFDAMINKIKVYSSTIKVGIFVTIPPNENQDSFGLAYGNGQTQWRYKRNNALWIDEVIKYFKGKEAQGIYLIPDNTNIDAKNGFDIDANGGVHPNATGYNQRGDTLYYWLKSFES</sequence>
<dbReference type="RefSeq" id="WP_064465798.1">
    <property type="nucleotide sequence ID" value="NZ_CP017080.1"/>
</dbReference>
<dbReference type="OrthoDB" id="4764584at2"/>
<reference evidence="2 3" key="1">
    <citation type="submission" date="2016-08" db="EMBL/GenBank/DDBJ databases">
        <title>Complete genome sequence of Bacillus muralis G25-68, a strain with toxicity to nematodes.</title>
        <authorList>
            <person name="Zheng Z."/>
        </authorList>
    </citation>
    <scope>NUCLEOTIDE SEQUENCE [LARGE SCALE GENOMIC DNA]</scope>
    <source>
        <strain evidence="2 3">G25-68</strain>
    </source>
</reference>
<dbReference type="STRING" id="264697.ABE28_009050"/>
<name>A0A1B3XMQ4_9BACI</name>
<accession>A0A1B3XMQ4</accession>
<gene>
    <name evidence="2" type="ORF">ABE28_009050</name>
</gene>
<protein>
    <recommendedName>
        <fullName evidence="4">SGNH hydrolase-type esterase domain-containing protein</fullName>
    </recommendedName>
</protein>
<evidence type="ECO:0000313" key="2">
    <source>
        <dbReference type="EMBL" id="AOH54499.1"/>
    </source>
</evidence>
<evidence type="ECO:0000256" key="1">
    <source>
        <dbReference type="SAM" id="MobiDB-lite"/>
    </source>
</evidence>